<name>A0ABR1RG29_9PEZI</name>
<proteinExistence type="predicted"/>
<evidence type="ECO:0000313" key="3">
    <source>
        <dbReference type="Proteomes" id="UP001396898"/>
    </source>
</evidence>
<evidence type="ECO:0000313" key="2">
    <source>
        <dbReference type="EMBL" id="KAK8009551.1"/>
    </source>
</evidence>
<comment type="caution">
    <text evidence="2">The sequence shown here is derived from an EMBL/GenBank/DDBJ whole genome shotgun (WGS) entry which is preliminary data.</text>
</comment>
<accession>A0ABR1RG29</accession>
<dbReference type="Proteomes" id="UP001396898">
    <property type="component" value="Unassembled WGS sequence"/>
</dbReference>
<feature type="region of interest" description="Disordered" evidence="1">
    <location>
        <begin position="1"/>
        <end position="90"/>
    </location>
</feature>
<sequence>MSSRINSSADGEPSDSSGDEVPLRILRGKQQMSHQAATEPGGASSRDSKNGHGPETGDNDTEAGPSQLPNKNARKRQGSSGGPSASEPAS</sequence>
<dbReference type="EMBL" id="JAQQWI010000016">
    <property type="protein sequence ID" value="KAK8009551.1"/>
    <property type="molecule type" value="Genomic_DNA"/>
</dbReference>
<gene>
    <name evidence="2" type="ORF">PG991_012102</name>
</gene>
<evidence type="ECO:0000256" key="1">
    <source>
        <dbReference type="SAM" id="MobiDB-lite"/>
    </source>
</evidence>
<reference evidence="2 3" key="1">
    <citation type="submission" date="2023-01" db="EMBL/GenBank/DDBJ databases">
        <title>Analysis of 21 Apiospora genomes using comparative genomics revels a genus with tremendous synthesis potential of carbohydrate active enzymes and secondary metabolites.</title>
        <authorList>
            <person name="Sorensen T."/>
        </authorList>
    </citation>
    <scope>NUCLEOTIDE SEQUENCE [LARGE SCALE GENOMIC DNA]</scope>
    <source>
        <strain evidence="2 3">CBS 20057</strain>
    </source>
</reference>
<protein>
    <submittedName>
        <fullName evidence="2">Uncharacterized protein</fullName>
    </submittedName>
</protein>
<organism evidence="2 3">
    <name type="scientific">Apiospora marii</name>
    <dbReference type="NCBI Taxonomy" id="335849"/>
    <lineage>
        <taxon>Eukaryota</taxon>
        <taxon>Fungi</taxon>
        <taxon>Dikarya</taxon>
        <taxon>Ascomycota</taxon>
        <taxon>Pezizomycotina</taxon>
        <taxon>Sordariomycetes</taxon>
        <taxon>Xylariomycetidae</taxon>
        <taxon>Amphisphaeriales</taxon>
        <taxon>Apiosporaceae</taxon>
        <taxon>Apiospora</taxon>
    </lineage>
</organism>
<keyword evidence="3" id="KW-1185">Reference proteome</keyword>